<comment type="caution">
    <text evidence="2">The sequence shown here is derived from an EMBL/GenBank/DDBJ whole genome shotgun (WGS) entry which is preliminary data.</text>
</comment>
<evidence type="ECO:0000313" key="3">
    <source>
        <dbReference type="Proteomes" id="UP001251524"/>
    </source>
</evidence>
<dbReference type="EMBL" id="JAVDVY010000003">
    <property type="protein sequence ID" value="MDR7135928.1"/>
    <property type="molecule type" value="Genomic_DNA"/>
</dbReference>
<evidence type="ECO:0000313" key="2">
    <source>
        <dbReference type="EMBL" id="MDR7135928.1"/>
    </source>
</evidence>
<protein>
    <submittedName>
        <fullName evidence="2">Uncharacterized protein</fullName>
    </submittedName>
</protein>
<evidence type="ECO:0000256" key="1">
    <source>
        <dbReference type="SAM" id="MobiDB-lite"/>
    </source>
</evidence>
<dbReference type="Proteomes" id="UP001251524">
    <property type="component" value="Unassembled WGS sequence"/>
</dbReference>
<reference evidence="2 3" key="1">
    <citation type="submission" date="2023-07" db="EMBL/GenBank/DDBJ databases">
        <title>Sorghum-associated microbial communities from plants grown in Nebraska, USA.</title>
        <authorList>
            <person name="Schachtman D."/>
        </authorList>
    </citation>
    <scope>NUCLEOTIDE SEQUENCE [LARGE SCALE GENOMIC DNA]</scope>
    <source>
        <strain evidence="2 3">BE198</strain>
    </source>
</reference>
<organism evidence="2 3">
    <name type="scientific">Lysobacter niastensis</name>
    <dbReference type="NCBI Taxonomy" id="380629"/>
    <lineage>
        <taxon>Bacteria</taxon>
        <taxon>Pseudomonadati</taxon>
        <taxon>Pseudomonadota</taxon>
        <taxon>Gammaproteobacteria</taxon>
        <taxon>Lysobacterales</taxon>
        <taxon>Lysobacteraceae</taxon>
        <taxon>Lysobacter</taxon>
    </lineage>
</organism>
<sequence>MVLLMGTWAVAKGSKRRGLTLASPDRRSVHPQPINAEDAAQPLRVNFP</sequence>
<feature type="region of interest" description="Disordered" evidence="1">
    <location>
        <begin position="15"/>
        <end position="48"/>
    </location>
</feature>
<accession>A0ABU1WE82</accession>
<name>A0ABU1WE82_9GAMM</name>
<keyword evidence="3" id="KW-1185">Reference proteome</keyword>
<gene>
    <name evidence="2" type="ORF">J2X06_003146</name>
</gene>
<proteinExistence type="predicted"/>